<sequence length="80" mass="9349">MHLRTKILFTTKKIFSYNRVLTLESLRGSSVFYPKFLVLKIQICEVYFNVAAKRIFPFEGSTTTPVQCWANIDKLDNGWN</sequence>
<dbReference type="AlphaFoldDB" id="A0A0L0P3R1"/>
<evidence type="ECO:0000313" key="2">
    <source>
        <dbReference type="Proteomes" id="UP000037122"/>
    </source>
</evidence>
<protein>
    <submittedName>
        <fullName evidence="1">Uncharacterized protein</fullName>
    </submittedName>
</protein>
<reference evidence="2" key="1">
    <citation type="journal article" date="2015" name="BMC Genomics">
        <title>Draft genome of a commonly misdiagnosed multidrug resistant pathogen Candida auris.</title>
        <authorList>
            <person name="Chatterjee S."/>
            <person name="Alampalli S.V."/>
            <person name="Nageshan R.K."/>
            <person name="Chettiar S.T."/>
            <person name="Joshi S."/>
            <person name="Tatu U.S."/>
        </authorList>
    </citation>
    <scope>NUCLEOTIDE SEQUENCE [LARGE SCALE GENOMIC DNA]</scope>
    <source>
        <strain evidence="2">6684</strain>
    </source>
</reference>
<comment type="caution">
    <text evidence="1">The sequence shown here is derived from an EMBL/GenBank/DDBJ whole genome shotgun (WGS) entry which is preliminary data.</text>
</comment>
<proteinExistence type="predicted"/>
<dbReference type="EMBL" id="LGST01000016">
    <property type="protein sequence ID" value="KNE01003.1"/>
    <property type="molecule type" value="Genomic_DNA"/>
</dbReference>
<dbReference type="Proteomes" id="UP000037122">
    <property type="component" value="Unassembled WGS sequence"/>
</dbReference>
<evidence type="ECO:0000313" key="1">
    <source>
        <dbReference type="EMBL" id="KNE01003.1"/>
    </source>
</evidence>
<dbReference type="VEuPathDB" id="FungiDB:QG37_01876"/>
<accession>A0A0L0P3R1</accession>
<organism evidence="1 2">
    <name type="scientific">Candidozyma auris</name>
    <name type="common">Yeast</name>
    <name type="synonym">Candida auris</name>
    <dbReference type="NCBI Taxonomy" id="498019"/>
    <lineage>
        <taxon>Eukaryota</taxon>
        <taxon>Fungi</taxon>
        <taxon>Dikarya</taxon>
        <taxon>Ascomycota</taxon>
        <taxon>Saccharomycotina</taxon>
        <taxon>Pichiomycetes</taxon>
        <taxon>Metschnikowiaceae</taxon>
        <taxon>Candidozyma</taxon>
    </lineage>
</organism>
<name>A0A0L0P3R1_CANAR</name>
<gene>
    <name evidence="1" type="ORF">QG37_01876</name>
</gene>